<feature type="signal peptide" evidence="1">
    <location>
        <begin position="1"/>
        <end position="18"/>
    </location>
</feature>
<reference evidence="4" key="1">
    <citation type="submission" date="2016-10" db="EMBL/GenBank/DDBJ databases">
        <authorList>
            <person name="Varghese N."/>
            <person name="Submissions S."/>
        </authorList>
    </citation>
    <scope>NUCLEOTIDE SEQUENCE [LARGE SCALE GENOMIC DNA]</scope>
    <source>
        <strain evidence="4">930I</strain>
    </source>
</reference>
<name>A0A1G7XNZ0_9PROT</name>
<accession>A0A1G7XNZ0</accession>
<dbReference type="InterPro" id="IPR038765">
    <property type="entry name" value="Papain-like_cys_pep_sf"/>
</dbReference>
<evidence type="ECO:0000256" key="1">
    <source>
        <dbReference type="SAM" id="SignalP"/>
    </source>
</evidence>
<evidence type="ECO:0000313" key="3">
    <source>
        <dbReference type="EMBL" id="SDG85370.1"/>
    </source>
</evidence>
<dbReference type="STRING" id="83401.SAMN05421742_10334"/>
<feature type="chain" id="PRO_5011609122" evidence="1">
    <location>
        <begin position="19"/>
        <end position="191"/>
    </location>
</feature>
<dbReference type="PROSITE" id="PS50911">
    <property type="entry name" value="CHAP"/>
    <property type="match status" value="1"/>
</dbReference>
<dbReference type="EMBL" id="FNCV01000003">
    <property type="protein sequence ID" value="SDG85370.1"/>
    <property type="molecule type" value="Genomic_DNA"/>
</dbReference>
<dbReference type="AlphaFoldDB" id="A0A1G7XNZ0"/>
<dbReference type="PROSITE" id="PS51257">
    <property type="entry name" value="PROKAR_LIPOPROTEIN"/>
    <property type="match status" value="1"/>
</dbReference>
<dbReference type="Pfam" id="PF05257">
    <property type="entry name" value="CHAP"/>
    <property type="match status" value="1"/>
</dbReference>
<keyword evidence="1" id="KW-0732">Signal</keyword>
<dbReference type="InterPro" id="IPR007921">
    <property type="entry name" value="CHAP_dom"/>
</dbReference>
<keyword evidence="4" id="KW-1185">Reference proteome</keyword>
<sequence>MWKAFSWLLVGGLLAGCASPPPPPATSTAKAPPAPVAVPGPVASPLRPFHHDGGFLQCVPYAREVSGVRIFGDAWTWWDKAEGAYPRGSQPRVGAVLAFGKSRVLRLGHVAVVSRLVGARELTVTHANWGSTKATRGVIHHDQPVIDVSPDNDWTRVRLMNTAGGFGKVYPALGFIYPDDIYPDEAQQAAR</sequence>
<dbReference type="Gene3D" id="3.90.1720.10">
    <property type="entry name" value="endopeptidase domain like (from Nostoc punctiforme)"/>
    <property type="match status" value="1"/>
</dbReference>
<evidence type="ECO:0000259" key="2">
    <source>
        <dbReference type="PROSITE" id="PS50911"/>
    </source>
</evidence>
<feature type="domain" description="Peptidase C51" evidence="2">
    <location>
        <begin position="33"/>
        <end position="158"/>
    </location>
</feature>
<organism evidence="3 4">
    <name type="scientific">Roseospirillum parvum</name>
    <dbReference type="NCBI Taxonomy" id="83401"/>
    <lineage>
        <taxon>Bacteria</taxon>
        <taxon>Pseudomonadati</taxon>
        <taxon>Pseudomonadota</taxon>
        <taxon>Alphaproteobacteria</taxon>
        <taxon>Rhodospirillales</taxon>
        <taxon>Rhodospirillaceae</taxon>
        <taxon>Roseospirillum</taxon>
    </lineage>
</organism>
<dbReference type="SUPFAM" id="SSF54001">
    <property type="entry name" value="Cysteine proteinases"/>
    <property type="match status" value="1"/>
</dbReference>
<dbReference type="Proteomes" id="UP000217076">
    <property type="component" value="Unassembled WGS sequence"/>
</dbReference>
<gene>
    <name evidence="3" type="ORF">SAMN05421742_10334</name>
</gene>
<proteinExistence type="predicted"/>
<evidence type="ECO:0000313" key="4">
    <source>
        <dbReference type="Proteomes" id="UP000217076"/>
    </source>
</evidence>
<dbReference type="OrthoDB" id="7279151at2"/>
<protein>
    <submittedName>
        <fullName evidence="3">CHAP domain-containing protein</fullName>
    </submittedName>
</protein>